<dbReference type="SMART" id="SM01381">
    <property type="entry name" value="7TM_GPCR_Srsx"/>
    <property type="match status" value="1"/>
</dbReference>
<organism evidence="11 12">
    <name type="scientific">Acropora cervicornis</name>
    <name type="common">Staghorn coral</name>
    <dbReference type="NCBI Taxonomy" id="6130"/>
    <lineage>
        <taxon>Eukaryota</taxon>
        <taxon>Metazoa</taxon>
        <taxon>Cnidaria</taxon>
        <taxon>Anthozoa</taxon>
        <taxon>Hexacorallia</taxon>
        <taxon>Scleractinia</taxon>
        <taxon>Astrocoeniina</taxon>
        <taxon>Acroporidae</taxon>
        <taxon>Acropora</taxon>
    </lineage>
</organism>
<evidence type="ECO:0000256" key="9">
    <source>
        <dbReference type="SAM" id="Phobius"/>
    </source>
</evidence>
<keyword evidence="5 9" id="KW-0472">Membrane</keyword>
<evidence type="ECO:0000313" key="12">
    <source>
        <dbReference type="Proteomes" id="UP001249851"/>
    </source>
</evidence>
<accession>A0AAD9QEK5</accession>
<keyword evidence="6 8" id="KW-0675">Receptor</keyword>
<name>A0AAD9QEK5_ACRCE</name>
<dbReference type="PRINTS" id="PR00237">
    <property type="entry name" value="GPCRRHODOPSN"/>
</dbReference>
<dbReference type="EMBL" id="JARQWQ010000038">
    <property type="protein sequence ID" value="KAK2559828.1"/>
    <property type="molecule type" value="Genomic_DNA"/>
</dbReference>
<feature type="transmembrane region" description="Helical" evidence="9">
    <location>
        <begin position="88"/>
        <end position="112"/>
    </location>
</feature>
<dbReference type="CDD" id="cd00637">
    <property type="entry name" value="7tm_classA_rhodopsin-like"/>
    <property type="match status" value="1"/>
</dbReference>
<dbReference type="InterPro" id="IPR000276">
    <property type="entry name" value="GPCR_Rhodpsn"/>
</dbReference>
<evidence type="ECO:0000313" key="11">
    <source>
        <dbReference type="EMBL" id="KAK2559828.1"/>
    </source>
</evidence>
<comment type="similarity">
    <text evidence="8">Belongs to the G-protein coupled receptor 1 family.</text>
</comment>
<evidence type="ECO:0000256" key="3">
    <source>
        <dbReference type="ARBA" id="ARBA00022989"/>
    </source>
</evidence>
<evidence type="ECO:0000256" key="8">
    <source>
        <dbReference type="RuleBase" id="RU000688"/>
    </source>
</evidence>
<feature type="domain" description="G-protein coupled receptors family 1 profile" evidence="10">
    <location>
        <begin position="30"/>
        <end position="301"/>
    </location>
</feature>
<evidence type="ECO:0000256" key="7">
    <source>
        <dbReference type="ARBA" id="ARBA00023224"/>
    </source>
</evidence>
<evidence type="ECO:0000256" key="2">
    <source>
        <dbReference type="ARBA" id="ARBA00022692"/>
    </source>
</evidence>
<dbReference type="Proteomes" id="UP001249851">
    <property type="component" value="Unassembled WGS sequence"/>
</dbReference>
<keyword evidence="2 8" id="KW-0812">Transmembrane</keyword>
<keyword evidence="7 8" id="KW-0807">Transducer</keyword>
<reference evidence="11" key="2">
    <citation type="journal article" date="2023" name="Science">
        <title>Genomic signatures of disease resistance in endangered staghorn corals.</title>
        <authorList>
            <person name="Vollmer S.V."/>
            <person name="Selwyn J.D."/>
            <person name="Despard B.A."/>
            <person name="Roesel C.L."/>
        </authorList>
    </citation>
    <scope>NUCLEOTIDE SEQUENCE</scope>
    <source>
        <strain evidence="11">K2</strain>
    </source>
</reference>
<dbReference type="PROSITE" id="PS50262">
    <property type="entry name" value="G_PROTEIN_RECEP_F1_2"/>
    <property type="match status" value="1"/>
</dbReference>
<sequence length="389" mass="43752">MSNALSSRSLSITVVEVTSLILLNVLSLAGNILTLTSAYTNKRLRTATNLYIIALALSDLISAVLLMPLTTGVLISGKWIYGDAVCQLHAFVSMFTVYVSSVTMGLIAVNRYTRMCKSDKRYKKWFSMKKSRMLLIFLWVFVACYIGIPRLVGLQRYDFVPGYAACSVMHLSKLGKKIHYGIVVVLFFLTPMTATIFCYAKVAKMIRQHNTSASATLERRSNARVIARRKLSGRSKFSAHEINLSKSLFAVVFAFMICWIPIWIIVLLRRFPNLVGKMPRNVELLSSILFGISSTINPFIYAGMNPAFRREFRKILLCKIWRQLAVQSASNEGKLTRTEDSQDIAFSSQNSVSLLRLHGVATPNLNSPSNRIYRMRHVEFGPPTSETTC</sequence>
<dbReference type="GO" id="GO:0016020">
    <property type="term" value="C:membrane"/>
    <property type="evidence" value="ECO:0007669"/>
    <property type="project" value="UniProtKB-SubCell"/>
</dbReference>
<feature type="transmembrane region" description="Helical" evidence="9">
    <location>
        <begin position="284"/>
        <end position="304"/>
    </location>
</feature>
<dbReference type="PROSITE" id="PS00237">
    <property type="entry name" value="G_PROTEIN_RECEP_F1_1"/>
    <property type="match status" value="1"/>
</dbReference>
<keyword evidence="12" id="KW-1185">Reference proteome</keyword>
<feature type="transmembrane region" description="Helical" evidence="9">
    <location>
        <begin position="20"/>
        <end position="39"/>
    </location>
</feature>
<evidence type="ECO:0000256" key="1">
    <source>
        <dbReference type="ARBA" id="ARBA00004141"/>
    </source>
</evidence>
<dbReference type="Pfam" id="PF00001">
    <property type="entry name" value="7tm_1"/>
    <property type="match status" value="1"/>
</dbReference>
<dbReference type="GO" id="GO:0004930">
    <property type="term" value="F:G protein-coupled receptor activity"/>
    <property type="evidence" value="ECO:0007669"/>
    <property type="project" value="UniProtKB-KW"/>
</dbReference>
<gene>
    <name evidence="11" type="ORF">P5673_017378</name>
</gene>
<dbReference type="Gene3D" id="1.20.1070.10">
    <property type="entry name" value="Rhodopsin 7-helix transmembrane proteins"/>
    <property type="match status" value="1"/>
</dbReference>
<feature type="transmembrane region" description="Helical" evidence="9">
    <location>
        <begin position="51"/>
        <end position="76"/>
    </location>
</feature>
<keyword evidence="4 8" id="KW-0297">G-protein coupled receptor</keyword>
<comment type="caution">
    <text evidence="11">The sequence shown here is derived from an EMBL/GenBank/DDBJ whole genome shotgun (WGS) entry which is preliminary data.</text>
</comment>
<feature type="transmembrane region" description="Helical" evidence="9">
    <location>
        <begin position="133"/>
        <end position="152"/>
    </location>
</feature>
<comment type="subcellular location">
    <subcellularLocation>
        <location evidence="1">Membrane</location>
        <topology evidence="1">Multi-pass membrane protein</topology>
    </subcellularLocation>
</comment>
<evidence type="ECO:0000259" key="10">
    <source>
        <dbReference type="PROSITE" id="PS50262"/>
    </source>
</evidence>
<dbReference type="InterPro" id="IPR017452">
    <property type="entry name" value="GPCR_Rhodpsn_7TM"/>
</dbReference>
<proteinExistence type="inferred from homology"/>
<dbReference type="AlphaFoldDB" id="A0AAD9QEK5"/>
<reference evidence="11" key="1">
    <citation type="journal article" date="2023" name="G3 (Bethesda)">
        <title>Whole genome assembly and annotation of the endangered Caribbean coral Acropora cervicornis.</title>
        <authorList>
            <person name="Selwyn J.D."/>
            <person name="Vollmer S.V."/>
        </authorList>
    </citation>
    <scope>NUCLEOTIDE SEQUENCE</scope>
    <source>
        <strain evidence="11">K2</strain>
    </source>
</reference>
<keyword evidence="3 9" id="KW-1133">Transmembrane helix</keyword>
<dbReference type="PANTHER" id="PTHR24240">
    <property type="entry name" value="OPSIN"/>
    <property type="match status" value="1"/>
</dbReference>
<dbReference type="InterPro" id="IPR050125">
    <property type="entry name" value="GPCR_opsins"/>
</dbReference>
<evidence type="ECO:0000256" key="6">
    <source>
        <dbReference type="ARBA" id="ARBA00023170"/>
    </source>
</evidence>
<protein>
    <submittedName>
        <fullName evidence="11">Melatonin receptor type 1A</fullName>
    </submittedName>
</protein>
<feature type="transmembrane region" description="Helical" evidence="9">
    <location>
        <begin position="178"/>
        <end position="200"/>
    </location>
</feature>
<feature type="transmembrane region" description="Helical" evidence="9">
    <location>
        <begin position="244"/>
        <end position="264"/>
    </location>
</feature>
<dbReference type="SUPFAM" id="SSF81321">
    <property type="entry name" value="Family A G protein-coupled receptor-like"/>
    <property type="match status" value="1"/>
</dbReference>
<evidence type="ECO:0000256" key="5">
    <source>
        <dbReference type="ARBA" id="ARBA00023136"/>
    </source>
</evidence>
<evidence type="ECO:0000256" key="4">
    <source>
        <dbReference type="ARBA" id="ARBA00023040"/>
    </source>
</evidence>